<comment type="caution">
    <text evidence="5">The sequence shown here is derived from an EMBL/GenBank/DDBJ whole genome shotgun (WGS) entry which is preliminary data.</text>
</comment>
<evidence type="ECO:0000313" key="5">
    <source>
        <dbReference type="EMBL" id="OWK46588.1"/>
    </source>
</evidence>
<dbReference type="AlphaFoldDB" id="A0A225E711"/>
<evidence type="ECO:0000256" key="2">
    <source>
        <dbReference type="ARBA" id="ARBA00023125"/>
    </source>
</evidence>
<dbReference type="InterPro" id="IPR010998">
    <property type="entry name" value="Integrase_recombinase_N"/>
</dbReference>
<dbReference type="InterPro" id="IPR011010">
    <property type="entry name" value="DNA_brk_join_enz"/>
</dbReference>
<dbReference type="InterPro" id="IPR044068">
    <property type="entry name" value="CB"/>
</dbReference>
<feature type="domain" description="Core-binding (CB)" evidence="4">
    <location>
        <begin position="1"/>
        <end position="82"/>
    </location>
</feature>
<evidence type="ECO:0000313" key="6">
    <source>
        <dbReference type="Proteomes" id="UP000214646"/>
    </source>
</evidence>
<dbReference type="Proteomes" id="UP000214646">
    <property type="component" value="Unassembled WGS sequence"/>
</dbReference>
<dbReference type="GO" id="GO:0015074">
    <property type="term" value="P:DNA integration"/>
    <property type="evidence" value="ECO:0007669"/>
    <property type="project" value="UniProtKB-KW"/>
</dbReference>
<dbReference type="SUPFAM" id="SSF56349">
    <property type="entry name" value="DNA breaking-rejoining enzymes"/>
    <property type="match status" value="1"/>
</dbReference>
<evidence type="ECO:0000256" key="3">
    <source>
        <dbReference type="PROSITE-ProRule" id="PRU01248"/>
    </source>
</evidence>
<keyword evidence="2 3" id="KW-0238">DNA-binding</keyword>
<keyword evidence="6" id="KW-1185">Reference proteome</keyword>
<protein>
    <recommendedName>
        <fullName evidence="4">Core-binding (CB) domain-containing protein</fullName>
    </recommendedName>
</protein>
<organism evidence="5 6">
    <name type="scientific">Fimbriiglobus ruber</name>
    <dbReference type="NCBI Taxonomy" id="1908690"/>
    <lineage>
        <taxon>Bacteria</taxon>
        <taxon>Pseudomonadati</taxon>
        <taxon>Planctomycetota</taxon>
        <taxon>Planctomycetia</taxon>
        <taxon>Gemmatales</taxon>
        <taxon>Gemmataceae</taxon>
        <taxon>Fimbriiglobus</taxon>
    </lineage>
</organism>
<accession>A0A225E711</accession>
<dbReference type="GO" id="GO:0003677">
    <property type="term" value="F:DNA binding"/>
    <property type="evidence" value="ECO:0007669"/>
    <property type="project" value="UniProtKB-UniRule"/>
</dbReference>
<evidence type="ECO:0000256" key="1">
    <source>
        <dbReference type="ARBA" id="ARBA00022908"/>
    </source>
</evidence>
<dbReference type="EMBL" id="NIDE01000001">
    <property type="protein sequence ID" value="OWK46588.1"/>
    <property type="molecule type" value="Genomic_DNA"/>
</dbReference>
<gene>
    <name evidence="5" type="ORF">FRUB_00287</name>
</gene>
<evidence type="ECO:0000259" key="4">
    <source>
        <dbReference type="PROSITE" id="PS51900"/>
    </source>
</evidence>
<sequence>MEKTSPHARPETLRSFRSGVKAFRETMPEVESPVDISEDRARHSAKLWLAAPSKKGKGGGVRSPVSLSYNLRALSAFTNHLIDLGHMAKNPWHGIKAPKAEKTKKPVPTEDETTTLFTWVHSRYPEWKSLHAL</sequence>
<keyword evidence="1" id="KW-0229">DNA integration</keyword>
<reference evidence="6" key="1">
    <citation type="submission" date="2017-06" db="EMBL/GenBank/DDBJ databases">
        <title>Genome analysis of Fimbriiglobus ruber SP5, the first member of the order Planctomycetales with confirmed chitinolytic capability.</title>
        <authorList>
            <person name="Ravin N.V."/>
            <person name="Rakitin A.L."/>
            <person name="Ivanova A.A."/>
            <person name="Beletsky A.V."/>
            <person name="Kulichevskaya I.S."/>
            <person name="Mardanov A.V."/>
            <person name="Dedysh S.N."/>
        </authorList>
    </citation>
    <scope>NUCLEOTIDE SEQUENCE [LARGE SCALE GENOMIC DNA]</scope>
    <source>
        <strain evidence="6">SP5</strain>
    </source>
</reference>
<dbReference type="Gene3D" id="1.10.150.130">
    <property type="match status" value="1"/>
</dbReference>
<dbReference type="PROSITE" id="PS51900">
    <property type="entry name" value="CB"/>
    <property type="match status" value="1"/>
</dbReference>
<name>A0A225E711_9BACT</name>
<proteinExistence type="predicted"/>